<reference evidence="1" key="1">
    <citation type="journal article" date="2023" name="Plant J.">
        <title>Genome sequences and population genomics provide insights into the demographic history, inbreeding, and mutation load of two 'living fossil' tree species of Dipteronia.</title>
        <authorList>
            <person name="Feng Y."/>
            <person name="Comes H.P."/>
            <person name="Chen J."/>
            <person name="Zhu S."/>
            <person name="Lu R."/>
            <person name="Zhang X."/>
            <person name="Li P."/>
            <person name="Qiu J."/>
            <person name="Olsen K.M."/>
            <person name="Qiu Y."/>
        </authorList>
    </citation>
    <scope>NUCLEOTIDE SEQUENCE</scope>
    <source>
        <strain evidence="1">NBL</strain>
    </source>
</reference>
<accession>A0AAD9ZWM3</accession>
<feature type="non-terminal residue" evidence="1">
    <location>
        <position position="1"/>
    </location>
</feature>
<evidence type="ECO:0000313" key="1">
    <source>
        <dbReference type="EMBL" id="KAK3193753.1"/>
    </source>
</evidence>
<dbReference type="EMBL" id="JANJYJ010000008">
    <property type="protein sequence ID" value="KAK3193753.1"/>
    <property type="molecule type" value="Genomic_DNA"/>
</dbReference>
<dbReference type="AlphaFoldDB" id="A0AAD9ZWM3"/>
<protein>
    <submittedName>
        <fullName evidence="1">Uncharacterized protein</fullName>
    </submittedName>
</protein>
<dbReference type="Proteomes" id="UP001281410">
    <property type="component" value="Unassembled WGS sequence"/>
</dbReference>
<keyword evidence="2" id="KW-1185">Reference proteome</keyword>
<feature type="non-terminal residue" evidence="1">
    <location>
        <position position="105"/>
    </location>
</feature>
<proteinExistence type="predicted"/>
<organism evidence="1 2">
    <name type="scientific">Dipteronia sinensis</name>
    <dbReference type="NCBI Taxonomy" id="43782"/>
    <lineage>
        <taxon>Eukaryota</taxon>
        <taxon>Viridiplantae</taxon>
        <taxon>Streptophyta</taxon>
        <taxon>Embryophyta</taxon>
        <taxon>Tracheophyta</taxon>
        <taxon>Spermatophyta</taxon>
        <taxon>Magnoliopsida</taxon>
        <taxon>eudicotyledons</taxon>
        <taxon>Gunneridae</taxon>
        <taxon>Pentapetalae</taxon>
        <taxon>rosids</taxon>
        <taxon>malvids</taxon>
        <taxon>Sapindales</taxon>
        <taxon>Sapindaceae</taxon>
        <taxon>Hippocastanoideae</taxon>
        <taxon>Acereae</taxon>
        <taxon>Dipteronia</taxon>
    </lineage>
</organism>
<sequence length="105" mass="11659">TRNKSLNPVYAENELSSTTSLLVMLRKRSRAVTSKQSLMAADHSCSQSSPTHTYKNPIPYFLVSPRFKAFTTKCLAESTHEVVNSSPTSTLDTKQLLSSFVNPFC</sequence>
<name>A0AAD9ZWM3_9ROSI</name>
<comment type="caution">
    <text evidence="1">The sequence shown here is derived from an EMBL/GenBank/DDBJ whole genome shotgun (WGS) entry which is preliminary data.</text>
</comment>
<gene>
    <name evidence="1" type="ORF">Dsin_025063</name>
</gene>
<evidence type="ECO:0000313" key="2">
    <source>
        <dbReference type="Proteomes" id="UP001281410"/>
    </source>
</evidence>